<dbReference type="Proteomes" id="UP000295807">
    <property type="component" value="Unassembled WGS sequence"/>
</dbReference>
<dbReference type="EMBL" id="SMAD01000001">
    <property type="protein sequence ID" value="TCS90324.1"/>
    <property type="molecule type" value="Genomic_DNA"/>
</dbReference>
<keyword evidence="4" id="KW-0176">Collagen</keyword>
<keyword evidence="3" id="KW-0732">Signal</keyword>
<reference evidence="4 5" key="1">
    <citation type="submission" date="2019-03" db="EMBL/GenBank/DDBJ databases">
        <title>Genomic Encyclopedia of Type Strains, Phase IV (KMG-IV): sequencing the most valuable type-strain genomes for metagenomic binning, comparative biology and taxonomic classification.</title>
        <authorList>
            <person name="Goeker M."/>
        </authorList>
    </citation>
    <scope>NUCLEOTIDE SEQUENCE [LARGE SCALE GENOMIC DNA]</scope>
    <source>
        <strain evidence="4 5">DSM 21100</strain>
    </source>
</reference>
<feature type="chain" id="PRO_5020519398" evidence="3">
    <location>
        <begin position="25"/>
        <end position="940"/>
    </location>
</feature>
<feature type="coiled-coil region" evidence="1">
    <location>
        <begin position="26"/>
        <end position="53"/>
    </location>
</feature>
<dbReference type="InterPro" id="IPR008160">
    <property type="entry name" value="Collagen"/>
</dbReference>
<protein>
    <submittedName>
        <fullName evidence="4">Collagen triple helix repeat protein</fullName>
    </submittedName>
</protein>
<dbReference type="RefSeq" id="WP_132127761.1">
    <property type="nucleotide sequence ID" value="NZ_CP042432.1"/>
</dbReference>
<keyword evidence="1" id="KW-0175">Coiled coil</keyword>
<gene>
    <name evidence="4" type="ORF">EDD80_101524</name>
</gene>
<evidence type="ECO:0000313" key="5">
    <source>
        <dbReference type="Proteomes" id="UP000295807"/>
    </source>
</evidence>
<evidence type="ECO:0000256" key="3">
    <source>
        <dbReference type="SAM" id="SignalP"/>
    </source>
</evidence>
<feature type="region of interest" description="Disordered" evidence="2">
    <location>
        <begin position="118"/>
        <end position="163"/>
    </location>
</feature>
<evidence type="ECO:0000313" key="4">
    <source>
        <dbReference type="EMBL" id="TCS90324.1"/>
    </source>
</evidence>
<dbReference type="PANTHER" id="PTHR24637">
    <property type="entry name" value="COLLAGEN"/>
    <property type="match status" value="1"/>
</dbReference>
<proteinExistence type="predicted"/>
<accession>A0A4R3KYE8</accession>
<keyword evidence="5" id="KW-1185">Reference proteome</keyword>
<feature type="signal peptide" evidence="3">
    <location>
        <begin position="1"/>
        <end position="24"/>
    </location>
</feature>
<comment type="caution">
    <text evidence="4">The sequence shown here is derived from an EMBL/GenBank/DDBJ whole genome shotgun (WGS) entry which is preliminary data.</text>
</comment>
<dbReference type="AlphaFoldDB" id="A0A4R3KYE8"/>
<name>A0A4R3KYE8_9SPHI</name>
<evidence type="ECO:0000256" key="2">
    <source>
        <dbReference type="SAM" id="MobiDB-lite"/>
    </source>
</evidence>
<feature type="compositionally biased region" description="Acidic residues" evidence="2">
    <location>
        <begin position="122"/>
        <end position="138"/>
    </location>
</feature>
<dbReference type="Pfam" id="PF01391">
    <property type="entry name" value="Collagen"/>
    <property type="match status" value="1"/>
</dbReference>
<dbReference type="PROSITE" id="PS51257">
    <property type="entry name" value="PROKAR_LIPOPROTEIN"/>
    <property type="match status" value="1"/>
</dbReference>
<sequence length="940" mass="101745">MKKTFPKTLFKWCAAFTLAGVIFAGCKKYDDDIDRLQESIDQNESTLSALDQLVKSGAVVTSVSQTDNGVTLSLSNGQTYTISNGADGSDGADGSEGSVVAIDGDGEWTIDGVKTGVMAEGQDGEDGEDGEDGQDGEDGPQGPQGPKGDDGQDGADGQDGHSPVITIQNNEWYIDGQATGVQAYPGNIAVVENPDFYEVVFTSSAGVATDAVRLPRVSLFVSGLSFVPKNVSAFQENPVIAFPQIVNGGGTIIYQGAAPLTFKFNPSSVGFEYFKVLGLATKKADRVVLKAGADMVDDKIVLAGHDIPANYQGGELKFNAWPNGYVFSNADILGPDPSENIDMMALVVENTGKYTENDAAEKIVVSQYIQAGREEIAQSDVTIEKFKKGTDVNRPYLPDGTSSQTADLNMPLLTSGGQADITNAPDIHFRLHYVDDSYLNTSGGYSLADSVRGFFERFGSTLYSMDDNGFDNYTLKFSEVLYNQPQGNEDTRQYIEILDAATGKIRVAEDPNNQGAPNAAAIGKNPVVRVDLFAPGANSPVVTRYIKLEISDTYRPPIELPANLEVILTSCDYTGEGFTYDMDNVYNKTGLSKDAFHNLYTFAGISVPPGSGLDLTSLVSDPNDENMIEIDIPKTTKPGIYVVTGKFTAPGYPDVNFSGSINVQAPNHALNRNSSWWNAELTTMQIHGRENGGAWEMAGRLWDGFQLKRAAYAGTCGTPAVIDVKFVIAPNQTGVQIIETPGVDTVIALDNSADGRKWVDRNHVVVYAQIFINGTLYETESFNVQFQNPVLPIVERNPNHHLEDKKPVTYDLHHSIQMKDYTGVTLFDLRNFANGGDDIDNIGLRTLYGANSGFSFALVEARNNNGDVIDVTTGDLRVILDPVTGIVEWQNTGADIQQEITLTFKVIQHNTWNQGEFSGSMPTAHFVEPEFVKLKVLPLP</sequence>
<evidence type="ECO:0000256" key="1">
    <source>
        <dbReference type="SAM" id="Coils"/>
    </source>
</evidence>
<dbReference type="OrthoDB" id="1099207at2"/>
<organism evidence="4 5">
    <name type="scientific">Anseongella ginsenosidimutans</name>
    <dbReference type="NCBI Taxonomy" id="496056"/>
    <lineage>
        <taxon>Bacteria</taxon>
        <taxon>Pseudomonadati</taxon>
        <taxon>Bacteroidota</taxon>
        <taxon>Sphingobacteriia</taxon>
        <taxon>Sphingobacteriales</taxon>
        <taxon>Sphingobacteriaceae</taxon>
        <taxon>Anseongella</taxon>
    </lineage>
</organism>